<proteinExistence type="predicted"/>
<name>A0ABT0P0X3_9ACTN</name>
<dbReference type="RefSeq" id="WP_249492213.1">
    <property type="nucleotide sequence ID" value="NZ_JAMCCK010000043.1"/>
</dbReference>
<organism evidence="2 3">
    <name type="scientific">Streptomyces lavenduligriseus</name>
    <dbReference type="NCBI Taxonomy" id="67315"/>
    <lineage>
        <taxon>Bacteria</taxon>
        <taxon>Bacillati</taxon>
        <taxon>Actinomycetota</taxon>
        <taxon>Actinomycetes</taxon>
        <taxon>Kitasatosporales</taxon>
        <taxon>Streptomycetaceae</taxon>
        <taxon>Streptomyces</taxon>
    </lineage>
</organism>
<feature type="compositionally biased region" description="Basic and acidic residues" evidence="1">
    <location>
        <begin position="1"/>
        <end position="23"/>
    </location>
</feature>
<sequence>MRDRTSGPGDDRHRTERLSRAPGEEWTPEQDSPATDEWSPGDATAGRRTPGTPRPEERLPGEPGRAESPRGGTAGWISGEGQGEGAGAGGAGTPDAEAGRTGSARGRIPDAETGGGGPTGGLAPDTSGTGPAGDRTPDAGGTGLAGGRGAPESGDMGPAGDRTPDAGGTGLAGGRGAPESGGTGPAGDRTPDASGTAPTGDRTPETSGAGPAGGRLPGAVGPGREGLTGDDRTPDDTPAPPPGPAGAGAGQWRGAEETGQWRDTGQAGQWRGTGETGQWRGTDQAGQWHGTEGLRPGTEDMGAGTDEGFGASHRAEREAISEEDRMPDNGLGAPAPGEASQRDAMTTDTPGRDTWPTAPGAPTRDAPRSDTAPASGPVGTEPVTSVGAPTPAPSGAGSPLIAREEVEEWQRRMREVVGGFVDQPKGAVERADRTLEEIAARFSEAVTRRRRTLRMSWEGTEERGPGAETDTEQLRLALRDYRELAERLLHG</sequence>
<dbReference type="EMBL" id="JAMCCK010000043">
    <property type="protein sequence ID" value="MCL3997251.1"/>
    <property type="molecule type" value="Genomic_DNA"/>
</dbReference>
<feature type="compositionally biased region" description="Low complexity" evidence="1">
    <location>
        <begin position="385"/>
        <end position="399"/>
    </location>
</feature>
<evidence type="ECO:0000256" key="1">
    <source>
        <dbReference type="SAM" id="MobiDB-lite"/>
    </source>
</evidence>
<feature type="compositionally biased region" description="Gly residues" evidence="1">
    <location>
        <begin position="72"/>
        <end position="92"/>
    </location>
</feature>
<feature type="compositionally biased region" description="Gly residues" evidence="1">
    <location>
        <begin position="167"/>
        <end position="185"/>
    </location>
</feature>
<dbReference type="Proteomes" id="UP001202052">
    <property type="component" value="Unassembled WGS sequence"/>
</dbReference>
<feature type="region of interest" description="Disordered" evidence="1">
    <location>
        <begin position="1"/>
        <end position="402"/>
    </location>
</feature>
<feature type="compositionally biased region" description="Gly residues" evidence="1">
    <location>
        <begin position="210"/>
        <end position="226"/>
    </location>
</feature>
<feature type="compositionally biased region" description="Basic and acidic residues" evidence="1">
    <location>
        <begin position="313"/>
        <end position="327"/>
    </location>
</feature>
<evidence type="ECO:0000313" key="2">
    <source>
        <dbReference type="EMBL" id="MCL3997251.1"/>
    </source>
</evidence>
<feature type="compositionally biased region" description="Gly residues" evidence="1">
    <location>
        <begin position="140"/>
        <end position="149"/>
    </location>
</feature>
<comment type="caution">
    <text evidence="2">The sequence shown here is derived from an EMBL/GenBank/DDBJ whole genome shotgun (WGS) entry which is preliminary data.</text>
</comment>
<evidence type="ECO:0000313" key="3">
    <source>
        <dbReference type="Proteomes" id="UP001202052"/>
    </source>
</evidence>
<gene>
    <name evidence="2" type="ORF">M4438_27770</name>
</gene>
<reference evidence="2 3" key="1">
    <citation type="submission" date="2022-05" db="EMBL/GenBank/DDBJ databases">
        <title>Genome Resource of Streptomyces lavenduligriseus GA1-1, a Strain with Broad-Spectrum Antifungal Activity against Phytopathogenic Fungi.</title>
        <authorList>
            <person name="Qi D."/>
        </authorList>
    </citation>
    <scope>NUCLEOTIDE SEQUENCE [LARGE SCALE GENOMIC DNA]</scope>
    <source>
        <strain evidence="2 3">GA1-1</strain>
    </source>
</reference>
<protein>
    <submittedName>
        <fullName evidence="2">Uncharacterized protein</fullName>
    </submittedName>
</protein>
<keyword evidence="3" id="KW-1185">Reference proteome</keyword>
<accession>A0ABT0P0X3</accession>
<feature type="compositionally biased region" description="Basic and acidic residues" evidence="1">
    <location>
        <begin position="54"/>
        <end position="68"/>
    </location>
</feature>